<evidence type="ECO:0000256" key="1">
    <source>
        <dbReference type="SAM" id="Phobius"/>
    </source>
</evidence>
<feature type="chain" id="PRO_5011529859" evidence="2">
    <location>
        <begin position="25"/>
        <end position="323"/>
    </location>
</feature>
<dbReference type="Proteomes" id="UP000199159">
    <property type="component" value="Unassembled WGS sequence"/>
</dbReference>
<dbReference type="EMBL" id="FNJU01000019">
    <property type="protein sequence ID" value="SDP95810.1"/>
    <property type="molecule type" value="Genomic_DNA"/>
</dbReference>
<keyword evidence="1" id="KW-1133">Transmembrane helix</keyword>
<reference evidence="4" key="1">
    <citation type="submission" date="2016-10" db="EMBL/GenBank/DDBJ databases">
        <authorList>
            <person name="Varghese N."/>
            <person name="Submissions S."/>
        </authorList>
    </citation>
    <scope>NUCLEOTIDE SEQUENCE [LARGE SCALE GENOMIC DNA]</scope>
    <source>
        <strain evidence="4">IBRC-M10078</strain>
    </source>
</reference>
<sequence length="323" mass="36875">MIRIVVVCLTLFFVNLSTSYSVFAAVSDEEVSEYIERIGITQEELTNYLSFYHLSIEEFESVSDLDSFLGTPINTENLNHLLTAIDLSEEELHTLLAGFGESIDDYLFIEDLEVDVNFYLKHAEMIHEAERLLSDIGMTSEEADELFGHIISLNKNGSLEDELETISINLEQYYAYDTNATLSDEQKNELITHFENLLSALHLSSSYYVMNNGTQQPTTLENLLTDEAIEEEQIVVVQLNNDQNETIMDLQLKKDELSSDFLILRGEQFLTMATLANELNGTMMTAELPNTASPFWNNMMIGLTLFLLGWWIILRKTLSRRES</sequence>
<dbReference type="STRING" id="930152.SAMN05216565_11957"/>
<evidence type="ECO:0000313" key="4">
    <source>
        <dbReference type="Proteomes" id="UP000199159"/>
    </source>
</evidence>
<keyword evidence="2" id="KW-0732">Signal</keyword>
<organism evidence="3 4">
    <name type="scientific">Litchfieldia salsa</name>
    <dbReference type="NCBI Taxonomy" id="930152"/>
    <lineage>
        <taxon>Bacteria</taxon>
        <taxon>Bacillati</taxon>
        <taxon>Bacillota</taxon>
        <taxon>Bacilli</taxon>
        <taxon>Bacillales</taxon>
        <taxon>Bacillaceae</taxon>
        <taxon>Litchfieldia</taxon>
    </lineage>
</organism>
<accession>A0A1H0WYW2</accession>
<evidence type="ECO:0000256" key="2">
    <source>
        <dbReference type="SAM" id="SignalP"/>
    </source>
</evidence>
<keyword evidence="4" id="KW-1185">Reference proteome</keyword>
<dbReference type="RefSeq" id="WP_090859476.1">
    <property type="nucleotide sequence ID" value="NZ_FNJU01000019.1"/>
</dbReference>
<name>A0A1H0WYW2_9BACI</name>
<dbReference type="InterPro" id="IPR030832">
    <property type="entry name" value="Acidic_LPXTA"/>
</dbReference>
<keyword evidence="1" id="KW-0472">Membrane</keyword>
<dbReference type="AlphaFoldDB" id="A0A1H0WYW2"/>
<protein>
    <submittedName>
        <fullName evidence="3">Processed acidic surface protein</fullName>
    </submittedName>
</protein>
<gene>
    <name evidence="3" type="ORF">SAMN05216565_11957</name>
</gene>
<dbReference type="OrthoDB" id="2718583at2"/>
<feature type="transmembrane region" description="Helical" evidence="1">
    <location>
        <begin position="295"/>
        <end position="314"/>
    </location>
</feature>
<feature type="signal peptide" evidence="2">
    <location>
        <begin position="1"/>
        <end position="24"/>
    </location>
</feature>
<dbReference type="NCBIfam" id="TIGR04383">
    <property type="entry name" value="acidic_w_LPXTA"/>
    <property type="match status" value="1"/>
</dbReference>
<evidence type="ECO:0000313" key="3">
    <source>
        <dbReference type="EMBL" id="SDP95810.1"/>
    </source>
</evidence>
<proteinExistence type="predicted"/>
<keyword evidence="1" id="KW-0812">Transmembrane</keyword>